<sequence length="208" mass="23804">MYAMNPADDTLYSTAKVIERFIVHLFKCSTTLPVPPSYPSSYKLAEYIAQVLWAAGVPSLSSHVLIGALILLNRLKERYPNANSPTGHQFIVPALMISAKFWDDHDVYSNRAWTVIAQQSATRREINLMEREMCQYLDWDFNMNMGLIRSFRTALMEDFSHYGSISRDYPIRTKNRWPTVKAAATISTLESQTAIANTYYTFTPWVVS</sequence>
<dbReference type="InterPro" id="IPR013922">
    <property type="entry name" value="Cyclin_PHO80-like"/>
</dbReference>
<name>A0A369JYD1_HYPMA</name>
<dbReference type="GO" id="GO:0016538">
    <property type="term" value="F:cyclin-dependent protein serine/threonine kinase regulator activity"/>
    <property type="evidence" value="ECO:0007669"/>
    <property type="project" value="TreeGrafter"/>
</dbReference>
<dbReference type="InterPro" id="IPR036915">
    <property type="entry name" value="Cyclin-like_sf"/>
</dbReference>
<dbReference type="CDD" id="cd20557">
    <property type="entry name" value="CYCLIN_ScPCL1-like"/>
    <property type="match status" value="1"/>
</dbReference>
<dbReference type="Proteomes" id="UP000076154">
    <property type="component" value="Unassembled WGS sequence"/>
</dbReference>
<feature type="domain" description="Cyclin N-terminal" evidence="2">
    <location>
        <begin position="59"/>
        <end position="141"/>
    </location>
</feature>
<dbReference type="GO" id="GO:0000307">
    <property type="term" value="C:cyclin-dependent protein kinase holoenzyme complex"/>
    <property type="evidence" value="ECO:0007669"/>
    <property type="project" value="TreeGrafter"/>
</dbReference>
<dbReference type="InParanoid" id="A0A369JYD1"/>
<dbReference type="Gene3D" id="1.10.472.10">
    <property type="entry name" value="Cyclin-like"/>
    <property type="match status" value="1"/>
</dbReference>
<dbReference type="GO" id="GO:0005634">
    <property type="term" value="C:nucleus"/>
    <property type="evidence" value="ECO:0007669"/>
    <property type="project" value="TreeGrafter"/>
</dbReference>
<evidence type="ECO:0000313" key="4">
    <source>
        <dbReference type="Proteomes" id="UP000076154"/>
    </source>
</evidence>
<keyword evidence="1" id="KW-0812">Transmembrane</keyword>
<dbReference type="PANTHER" id="PTHR15615:SF108">
    <property type="entry name" value="PROTEIN CNPPD1"/>
    <property type="match status" value="1"/>
</dbReference>
<feature type="transmembrane region" description="Helical" evidence="1">
    <location>
        <begin position="47"/>
        <end position="72"/>
    </location>
</feature>
<reference evidence="3" key="1">
    <citation type="submission" date="2018-04" db="EMBL/GenBank/DDBJ databases">
        <title>Whole genome sequencing of Hypsizygus marmoreus.</title>
        <authorList>
            <person name="Choi I.-G."/>
            <person name="Min B."/>
            <person name="Kim J.-G."/>
            <person name="Kim S."/>
            <person name="Oh Y.-L."/>
            <person name="Kong W.-S."/>
            <person name="Park H."/>
            <person name="Jeong J."/>
            <person name="Song E.-S."/>
        </authorList>
    </citation>
    <scope>NUCLEOTIDE SEQUENCE [LARGE SCALE GENOMIC DNA]</scope>
    <source>
        <strain evidence="3">51987-8</strain>
    </source>
</reference>
<dbReference type="AlphaFoldDB" id="A0A369JYD1"/>
<keyword evidence="1" id="KW-0472">Membrane</keyword>
<dbReference type="PANTHER" id="PTHR15615">
    <property type="match status" value="1"/>
</dbReference>
<keyword evidence="1" id="KW-1133">Transmembrane helix</keyword>
<evidence type="ECO:0000259" key="2">
    <source>
        <dbReference type="Pfam" id="PF00134"/>
    </source>
</evidence>
<dbReference type="OrthoDB" id="244495at2759"/>
<organism evidence="3 4">
    <name type="scientific">Hypsizygus marmoreus</name>
    <name type="common">White beech mushroom</name>
    <name type="synonym">Agaricus marmoreus</name>
    <dbReference type="NCBI Taxonomy" id="39966"/>
    <lineage>
        <taxon>Eukaryota</taxon>
        <taxon>Fungi</taxon>
        <taxon>Dikarya</taxon>
        <taxon>Basidiomycota</taxon>
        <taxon>Agaricomycotina</taxon>
        <taxon>Agaricomycetes</taxon>
        <taxon>Agaricomycetidae</taxon>
        <taxon>Agaricales</taxon>
        <taxon>Tricholomatineae</taxon>
        <taxon>Lyophyllaceae</taxon>
        <taxon>Hypsizygus</taxon>
    </lineage>
</organism>
<dbReference type="Pfam" id="PF00134">
    <property type="entry name" value="Cyclin_N"/>
    <property type="match status" value="1"/>
</dbReference>
<gene>
    <name evidence="3" type="primary">PCL1_2</name>
    <name evidence="3" type="ORF">Hypma_008477</name>
</gene>
<proteinExistence type="predicted"/>
<accession>A0A369JYD1</accession>
<keyword evidence="4" id="KW-1185">Reference proteome</keyword>
<comment type="caution">
    <text evidence="3">The sequence shown here is derived from an EMBL/GenBank/DDBJ whole genome shotgun (WGS) entry which is preliminary data.</text>
</comment>
<dbReference type="InterPro" id="IPR006671">
    <property type="entry name" value="Cyclin_N"/>
</dbReference>
<evidence type="ECO:0000256" key="1">
    <source>
        <dbReference type="SAM" id="Phobius"/>
    </source>
</evidence>
<protein>
    <submittedName>
        <fullName evidence="3">PHO85 cyclin-1</fullName>
    </submittedName>
</protein>
<dbReference type="SUPFAM" id="SSF47954">
    <property type="entry name" value="Cyclin-like"/>
    <property type="match status" value="1"/>
</dbReference>
<dbReference type="GO" id="GO:0019901">
    <property type="term" value="F:protein kinase binding"/>
    <property type="evidence" value="ECO:0007669"/>
    <property type="project" value="InterPro"/>
</dbReference>
<dbReference type="EMBL" id="LUEZ02000044">
    <property type="protein sequence ID" value="RDB24434.1"/>
    <property type="molecule type" value="Genomic_DNA"/>
</dbReference>
<evidence type="ECO:0000313" key="3">
    <source>
        <dbReference type="EMBL" id="RDB24434.1"/>
    </source>
</evidence>
<dbReference type="STRING" id="39966.A0A369JYD1"/>